<proteinExistence type="predicted"/>
<dbReference type="EMBL" id="BA000012">
    <property type="protein sequence ID" value="BAB52509.1"/>
    <property type="molecule type" value="Genomic_DNA"/>
</dbReference>
<dbReference type="KEGG" id="mlo:msr8689"/>
<reference evidence="1 2" key="1">
    <citation type="journal article" date="2000" name="DNA Res.">
        <title>Complete genome structure of the nitrogen-fixing symbiotic bacterium Mesorhizobium loti.</title>
        <authorList>
            <person name="Kaneko T."/>
            <person name="Nakamura Y."/>
            <person name="Sato S."/>
            <person name="Asamizu E."/>
            <person name="Kato T."/>
            <person name="Sasamoto S."/>
            <person name="Watanabe A."/>
            <person name="Idesawa K."/>
            <person name="Ishikawa A."/>
            <person name="Kawashima K."/>
            <person name="Kimura T."/>
            <person name="Kishida Y."/>
            <person name="Kiyokawa C."/>
            <person name="Kohara M."/>
            <person name="Matsumoto M."/>
            <person name="Matsuno A."/>
            <person name="Mochizuki Y."/>
            <person name="Nakayama S."/>
            <person name="Nakazaki N."/>
            <person name="Shimpo S."/>
            <person name="Sugimoto M."/>
            <person name="Takeuchi C."/>
            <person name="Yamada M."/>
            <person name="Tabata S."/>
        </authorList>
    </citation>
    <scope>NUCLEOTIDE SEQUENCE [LARGE SCALE GENOMIC DNA]</scope>
    <source>
        <strain evidence="2">LMG 29417 / CECT 9101 / MAFF 303099</strain>
    </source>
</reference>
<accession>Q98A32</accession>
<gene>
    <name evidence="1" type="ordered locus">msr8689</name>
</gene>
<dbReference type="AlphaFoldDB" id="Q98A32"/>
<sequence length="39" mass="4188">MTGTGDSGALIRRAMPSFTNWTTSIASDWLFPIGQLADT</sequence>
<evidence type="ECO:0000313" key="2">
    <source>
        <dbReference type="Proteomes" id="UP000000552"/>
    </source>
</evidence>
<protein>
    <submittedName>
        <fullName evidence="1">Msr8689 protein</fullName>
    </submittedName>
</protein>
<dbReference type="Proteomes" id="UP000000552">
    <property type="component" value="Chromosome"/>
</dbReference>
<dbReference type="HOGENOM" id="CLU_3315927_0_0_5"/>
<evidence type="ECO:0000313" key="1">
    <source>
        <dbReference type="EMBL" id="BAB52509.1"/>
    </source>
</evidence>
<organism evidence="1 2">
    <name type="scientific">Mesorhizobium japonicum (strain LMG 29417 / CECT 9101 / MAFF 303099)</name>
    <name type="common">Mesorhizobium loti (strain MAFF 303099)</name>
    <dbReference type="NCBI Taxonomy" id="266835"/>
    <lineage>
        <taxon>Bacteria</taxon>
        <taxon>Pseudomonadati</taxon>
        <taxon>Pseudomonadota</taxon>
        <taxon>Alphaproteobacteria</taxon>
        <taxon>Hyphomicrobiales</taxon>
        <taxon>Phyllobacteriaceae</taxon>
        <taxon>Mesorhizobium</taxon>
    </lineage>
</organism>
<name>Q98A32_RHILO</name>